<feature type="compositionally biased region" description="Low complexity" evidence="1">
    <location>
        <begin position="331"/>
        <end position="343"/>
    </location>
</feature>
<keyword evidence="3" id="KW-1185">Reference proteome</keyword>
<evidence type="ECO:0000313" key="2">
    <source>
        <dbReference type="EMBL" id="EFX61991.1"/>
    </source>
</evidence>
<feature type="non-terminal residue" evidence="2">
    <location>
        <position position="588"/>
    </location>
</feature>
<accession>E9I1Y9</accession>
<dbReference type="EMBL" id="GL733924">
    <property type="protein sequence ID" value="EFX61991.1"/>
    <property type="molecule type" value="Genomic_DNA"/>
</dbReference>
<evidence type="ECO:0000313" key="3">
    <source>
        <dbReference type="Proteomes" id="UP000000305"/>
    </source>
</evidence>
<dbReference type="AlphaFoldDB" id="E9I1Y9"/>
<dbReference type="KEGG" id="dpx:DAPPUDRAFT_120667"/>
<dbReference type="HOGENOM" id="CLU_464316_0_0_1"/>
<name>E9I1Y9_DAPPU</name>
<gene>
    <name evidence="2" type="ORF">DAPPUDRAFT_120667</name>
</gene>
<sequence length="588" mass="66188">IIEIISPLLDVTGSAYQFSKFAEEGFDLASQQHKPRYKNYLHDSYSVIIEIISPLLDVTGSAYQFSKFAEEGFDLASQQHKPRYKNYLHDSYSVVQLSNSPSFQKKNLTWLVINTSQDVTGSAYQSSKFLEEEFDSAVKSIFGYNGEPVPNAVVIQQVEHGHQHLPQLPNSGDNGEPVPNAVVNQQVEHRHQHLPQLPNAGDNGEPVPNAVVNQQVDFSNCTLPEEGYEEWEINPSLAALIKQNKLTLNVNQFFLVCARHLMRTFPLGRSKGLYRQYAEMIVRKYDCLKDRNSLIPYETVKAKFLACIRNQSHYGTSKASRISKRLLQVQTTSEEGSTSTTDEVAAGTSSECVGPAATTTGEKDRDFKRRRSIVNSNANQTTVEILQNIPFYKNFTNVYADFMMMEPMSTITEEIFKQNFELLVQNLRRYLFQHTGKKYGEEENGTMEVLLAINALCSAKQGAKSSTPVFKSAKRGESSTVDYSGVNTSATVFFQADEDTTIHSILIVCGTAINYKNIKAKSMCETVLSLLSVYYTFDRNYPALYGVLLLVERYCLCRIGAARQGSKPGDKTTWKNFVRNFQQFLTAK</sequence>
<dbReference type="InParanoid" id="E9I1Y9"/>
<organism evidence="2 3">
    <name type="scientific">Daphnia pulex</name>
    <name type="common">Water flea</name>
    <dbReference type="NCBI Taxonomy" id="6669"/>
    <lineage>
        <taxon>Eukaryota</taxon>
        <taxon>Metazoa</taxon>
        <taxon>Ecdysozoa</taxon>
        <taxon>Arthropoda</taxon>
        <taxon>Crustacea</taxon>
        <taxon>Branchiopoda</taxon>
        <taxon>Diplostraca</taxon>
        <taxon>Cladocera</taxon>
        <taxon>Anomopoda</taxon>
        <taxon>Daphniidae</taxon>
        <taxon>Daphnia</taxon>
    </lineage>
</organism>
<protein>
    <submittedName>
        <fullName evidence="2">Uncharacterized protein</fullName>
    </submittedName>
</protein>
<dbReference type="Proteomes" id="UP000000305">
    <property type="component" value="Unassembled WGS sequence"/>
</dbReference>
<proteinExistence type="predicted"/>
<reference evidence="2 3" key="1">
    <citation type="journal article" date="2011" name="Science">
        <title>The ecoresponsive genome of Daphnia pulex.</title>
        <authorList>
            <person name="Colbourne J.K."/>
            <person name="Pfrender M.E."/>
            <person name="Gilbert D."/>
            <person name="Thomas W.K."/>
            <person name="Tucker A."/>
            <person name="Oakley T.H."/>
            <person name="Tokishita S."/>
            <person name="Aerts A."/>
            <person name="Arnold G.J."/>
            <person name="Basu M.K."/>
            <person name="Bauer D.J."/>
            <person name="Caceres C.E."/>
            <person name="Carmel L."/>
            <person name="Casola C."/>
            <person name="Choi J.H."/>
            <person name="Detter J.C."/>
            <person name="Dong Q."/>
            <person name="Dusheyko S."/>
            <person name="Eads B.D."/>
            <person name="Frohlich T."/>
            <person name="Geiler-Samerotte K.A."/>
            <person name="Gerlach D."/>
            <person name="Hatcher P."/>
            <person name="Jogdeo S."/>
            <person name="Krijgsveld J."/>
            <person name="Kriventseva E.V."/>
            <person name="Kultz D."/>
            <person name="Laforsch C."/>
            <person name="Lindquist E."/>
            <person name="Lopez J."/>
            <person name="Manak J.R."/>
            <person name="Muller J."/>
            <person name="Pangilinan J."/>
            <person name="Patwardhan R.P."/>
            <person name="Pitluck S."/>
            <person name="Pritham E.J."/>
            <person name="Rechtsteiner A."/>
            <person name="Rho M."/>
            <person name="Rogozin I.B."/>
            <person name="Sakarya O."/>
            <person name="Salamov A."/>
            <person name="Schaack S."/>
            <person name="Shapiro H."/>
            <person name="Shiga Y."/>
            <person name="Skalitzky C."/>
            <person name="Smith Z."/>
            <person name="Souvorov A."/>
            <person name="Sung W."/>
            <person name="Tang Z."/>
            <person name="Tsuchiya D."/>
            <person name="Tu H."/>
            <person name="Vos H."/>
            <person name="Wang M."/>
            <person name="Wolf Y.I."/>
            <person name="Yamagata H."/>
            <person name="Yamada T."/>
            <person name="Ye Y."/>
            <person name="Shaw J.R."/>
            <person name="Andrews J."/>
            <person name="Crease T.J."/>
            <person name="Tang H."/>
            <person name="Lucas S.M."/>
            <person name="Robertson H.M."/>
            <person name="Bork P."/>
            <person name="Koonin E.V."/>
            <person name="Zdobnov E.M."/>
            <person name="Grigoriev I.V."/>
            <person name="Lynch M."/>
            <person name="Boore J.L."/>
        </authorList>
    </citation>
    <scope>NUCLEOTIDE SEQUENCE [LARGE SCALE GENOMIC DNA]</scope>
</reference>
<feature type="region of interest" description="Disordered" evidence="1">
    <location>
        <begin position="330"/>
        <end position="361"/>
    </location>
</feature>
<dbReference type="OrthoDB" id="10551468at2759"/>
<evidence type="ECO:0000256" key="1">
    <source>
        <dbReference type="SAM" id="MobiDB-lite"/>
    </source>
</evidence>
<dbReference type="PhylomeDB" id="E9I1Y9"/>